<accession>A0A831W5Y3</accession>
<dbReference type="Gene3D" id="1.10.1660.10">
    <property type="match status" value="1"/>
</dbReference>
<dbReference type="GO" id="GO:0006355">
    <property type="term" value="P:regulation of DNA-templated transcription"/>
    <property type="evidence" value="ECO:0007669"/>
    <property type="project" value="InterPro"/>
</dbReference>
<dbReference type="GO" id="GO:0003677">
    <property type="term" value="F:DNA binding"/>
    <property type="evidence" value="ECO:0007669"/>
    <property type="project" value="InterPro"/>
</dbReference>
<dbReference type="SMART" id="SM00422">
    <property type="entry name" value="HTH_MERR"/>
    <property type="match status" value="1"/>
</dbReference>
<feature type="domain" description="HTH merR-type" evidence="1">
    <location>
        <begin position="19"/>
        <end position="88"/>
    </location>
</feature>
<gene>
    <name evidence="2" type="ORF">ENI96_10110</name>
</gene>
<dbReference type="Proteomes" id="UP000886251">
    <property type="component" value="Unassembled WGS sequence"/>
</dbReference>
<dbReference type="SUPFAM" id="SSF46955">
    <property type="entry name" value="Putative DNA-binding domain"/>
    <property type="match status" value="1"/>
</dbReference>
<dbReference type="Pfam" id="PF13591">
    <property type="entry name" value="MerR_2"/>
    <property type="match status" value="1"/>
</dbReference>
<proteinExistence type="predicted"/>
<dbReference type="EMBL" id="DRKP01000115">
    <property type="protein sequence ID" value="HEB96768.1"/>
    <property type="molecule type" value="Genomic_DNA"/>
</dbReference>
<comment type="caution">
    <text evidence="2">The sequence shown here is derived from an EMBL/GenBank/DDBJ whole genome shotgun (WGS) entry which is preliminary data.</text>
</comment>
<protein>
    <submittedName>
        <fullName evidence="2">MerR family transcriptional regulator</fullName>
    </submittedName>
</protein>
<evidence type="ECO:0000259" key="1">
    <source>
        <dbReference type="SMART" id="SM00422"/>
    </source>
</evidence>
<organism evidence="2">
    <name type="scientific">Sedimenticola thiotaurini</name>
    <dbReference type="NCBI Taxonomy" id="1543721"/>
    <lineage>
        <taxon>Bacteria</taxon>
        <taxon>Pseudomonadati</taxon>
        <taxon>Pseudomonadota</taxon>
        <taxon>Gammaproteobacteria</taxon>
        <taxon>Chromatiales</taxon>
        <taxon>Sedimenticolaceae</taxon>
        <taxon>Sedimenticola</taxon>
    </lineage>
</organism>
<evidence type="ECO:0000313" key="2">
    <source>
        <dbReference type="EMBL" id="HEB96768.1"/>
    </source>
</evidence>
<dbReference type="AlphaFoldDB" id="A0A831W5Y3"/>
<reference evidence="2" key="1">
    <citation type="journal article" date="2020" name="mSystems">
        <title>Genome- and Community-Level Interaction Insights into Carbon Utilization and Element Cycling Functions of Hydrothermarchaeota in Hydrothermal Sediment.</title>
        <authorList>
            <person name="Zhou Z."/>
            <person name="Liu Y."/>
            <person name="Xu W."/>
            <person name="Pan J."/>
            <person name="Luo Z.H."/>
            <person name="Li M."/>
        </authorList>
    </citation>
    <scope>NUCLEOTIDE SEQUENCE [LARGE SCALE GENOMIC DNA]</scope>
    <source>
        <strain evidence="2">HyVt-443</strain>
    </source>
</reference>
<dbReference type="InterPro" id="IPR009061">
    <property type="entry name" value="DNA-bd_dom_put_sf"/>
</dbReference>
<sequence length="105" mass="11562">MNTSKEILTGLLLDEEVTLSLGELSRACAVHAEWIVELVQEGVLEPSGADVEHWRFGASSLRRARTVRHLQRDLGVNLAGAALALDLMDELQALRDRLAVLDRSC</sequence>
<dbReference type="InterPro" id="IPR000551">
    <property type="entry name" value="MerR-type_HTH_dom"/>
</dbReference>
<name>A0A831W5Y3_9GAMM</name>